<evidence type="ECO:0000256" key="7">
    <source>
        <dbReference type="ARBA" id="ARBA00023177"/>
    </source>
</evidence>
<evidence type="ECO:0000256" key="5">
    <source>
        <dbReference type="ARBA" id="ARBA00022989"/>
    </source>
</evidence>
<comment type="subcellular location">
    <subcellularLocation>
        <location evidence="8">Cell membrane</location>
        <topology evidence="8">Multi-pass membrane protein</topology>
    </subcellularLocation>
    <subcellularLocation>
        <location evidence="1">Membrane</location>
        <topology evidence="1">Multi-pass membrane protein</topology>
    </subcellularLocation>
</comment>
<organism evidence="10 11">
    <name type="scientific">Ramalina farinacea</name>
    <dbReference type="NCBI Taxonomy" id="258253"/>
    <lineage>
        <taxon>Eukaryota</taxon>
        <taxon>Fungi</taxon>
        <taxon>Dikarya</taxon>
        <taxon>Ascomycota</taxon>
        <taxon>Pezizomycotina</taxon>
        <taxon>Lecanoromycetes</taxon>
        <taxon>OSLEUM clade</taxon>
        <taxon>Lecanoromycetidae</taxon>
        <taxon>Lecanorales</taxon>
        <taxon>Lecanorineae</taxon>
        <taxon>Ramalinaceae</taxon>
        <taxon>Ramalina</taxon>
    </lineage>
</organism>
<dbReference type="PROSITE" id="PS01219">
    <property type="entry name" value="AMMONIUM_TRANSP"/>
    <property type="match status" value="1"/>
</dbReference>
<dbReference type="Proteomes" id="UP001161017">
    <property type="component" value="Unassembled WGS sequence"/>
</dbReference>
<dbReference type="InterPro" id="IPR001905">
    <property type="entry name" value="Ammonium_transpt"/>
</dbReference>
<dbReference type="Pfam" id="PF00909">
    <property type="entry name" value="Ammonium_transp"/>
    <property type="match status" value="1"/>
</dbReference>
<feature type="transmembrane region" description="Helical" evidence="8">
    <location>
        <begin position="191"/>
        <end position="209"/>
    </location>
</feature>
<evidence type="ECO:0000256" key="3">
    <source>
        <dbReference type="ARBA" id="ARBA00022448"/>
    </source>
</evidence>
<keyword evidence="4 8" id="KW-0812">Transmembrane</keyword>
<feature type="transmembrane region" description="Helical" evidence="8">
    <location>
        <begin position="386"/>
        <end position="411"/>
    </location>
</feature>
<comment type="caution">
    <text evidence="8">Lacks conserved residue(s) required for the propagation of feature annotation.</text>
</comment>
<evidence type="ECO:0000259" key="9">
    <source>
        <dbReference type="Pfam" id="PF00909"/>
    </source>
</evidence>
<dbReference type="GO" id="GO:0008519">
    <property type="term" value="F:ammonium channel activity"/>
    <property type="evidence" value="ECO:0007669"/>
    <property type="project" value="InterPro"/>
</dbReference>
<dbReference type="NCBIfam" id="TIGR00836">
    <property type="entry name" value="amt"/>
    <property type="match status" value="1"/>
</dbReference>
<dbReference type="AlphaFoldDB" id="A0AA43QTB5"/>
<gene>
    <name evidence="10" type="ORF">OHK93_001681</name>
</gene>
<feature type="transmembrane region" description="Helical" evidence="8">
    <location>
        <begin position="127"/>
        <end position="147"/>
    </location>
</feature>
<evidence type="ECO:0000256" key="4">
    <source>
        <dbReference type="ARBA" id="ARBA00022692"/>
    </source>
</evidence>
<feature type="transmembrane region" description="Helical" evidence="8">
    <location>
        <begin position="30"/>
        <end position="51"/>
    </location>
</feature>
<sequence>MAATTTAAAAAATSVDPVAPAWLDPGHNAWQLTAGTLVALQSIPGLVILYAGWVKHKWAINSAFMAFYAFACVMVCWVLWGYQMAFGTQMLPLVGYPSIAVDLGFELEQSNLPTAAFTEQFPQASMVYFQFVFSAITVIILAGGFLCRMNFSAWMIFVPLWMTFSYTIGAFSIWGGGFLFQYGVIDYSGGYVIHLSSGTAAFVGAWWIGPRLDIDRVDAKPSNVTLMLAGAGILWTGWNGFNGGDPYAASPDAGVAVLNTNICTAMSLLTWMILDIIFFKKPSVIGAVQGMITGLVAITPAAGVVAGWGAILLGLGSGSVPWISMNVLGRTQLFRRVDDTIDVFHTHFVGAIVGGVGTGLWATVKGCAAFGLTNPGGAVAGNGRQIGIQIVGALFIIGWNIVWTSLIMIFIKYVCRVPLRMSDEDLRVGDFAIHGEEPYTFEYYNRAYRTVAGYGHPPGKTSGSTDGGNGGEGVILGTDPEQAVVGAAGQSRMVGHVKNGTEMKEE</sequence>
<keyword evidence="6 8" id="KW-0472">Membrane</keyword>
<evidence type="ECO:0000256" key="2">
    <source>
        <dbReference type="ARBA" id="ARBA00005887"/>
    </source>
</evidence>
<comment type="caution">
    <text evidence="10">The sequence shown here is derived from an EMBL/GenBank/DDBJ whole genome shotgun (WGS) entry which is preliminary data.</text>
</comment>
<evidence type="ECO:0000256" key="6">
    <source>
        <dbReference type="ARBA" id="ARBA00023136"/>
    </source>
</evidence>
<evidence type="ECO:0000313" key="10">
    <source>
        <dbReference type="EMBL" id="MDI1490478.1"/>
    </source>
</evidence>
<feature type="transmembrane region" description="Helical" evidence="8">
    <location>
        <begin position="291"/>
        <end position="315"/>
    </location>
</feature>
<keyword evidence="7 8" id="KW-0924">Ammonia transport</keyword>
<dbReference type="Gene3D" id="1.10.3430.10">
    <property type="entry name" value="Ammonium transporter AmtB like domains"/>
    <property type="match status" value="1"/>
</dbReference>
<evidence type="ECO:0000313" key="11">
    <source>
        <dbReference type="Proteomes" id="UP001161017"/>
    </source>
</evidence>
<accession>A0AA43QTB5</accession>
<feature type="transmembrane region" description="Helical" evidence="8">
    <location>
        <begin position="221"/>
        <end position="238"/>
    </location>
</feature>
<proteinExistence type="inferred from homology"/>
<dbReference type="SUPFAM" id="SSF111352">
    <property type="entry name" value="Ammonium transporter"/>
    <property type="match status" value="1"/>
</dbReference>
<name>A0AA43QTB5_9LECA</name>
<dbReference type="PANTHER" id="PTHR43029:SF10">
    <property type="entry name" value="AMMONIUM TRANSPORTER MEP2"/>
    <property type="match status" value="1"/>
</dbReference>
<comment type="similarity">
    <text evidence="2 8">Belongs to the ammonia transporter channel (TC 1.A.11.2) family.</text>
</comment>
<feature type="transmembrane region" description="Helical" evidence="8">
    <location>
        <begin position="154"/>
        <end position="179"/>
    </location>
</feature>
<protein>
    <recommendedName>
        <fullName evidence="8">Ammonium transporter</fullName>
    </recommendedName>
</protein>
<keyword evidence="5 8" id="KW-1133">Transmembrane helix</keyword>
<dbReference type="PANTHER" id="PTHR43029">
    <property type="entry name" value="AMMONIUM TRANSPORTER MEP2"/>
    <property type="match status" value="1"/>
</dbReference>
<dbReference type="InterPro" id="IPR029020">
    <property type="entry name" value="Ammonium/urea_transptr"/>
</dbReference>
<dbReference type="InterPro" id="IPR024041">
    <property type="entry name" value="NH4_transpt_AmtB-like_dom"/>
</dbReference>
<keyword evidence="11" id="KW-1185">Reference proteome</keyword>
<feature type="domain" description="Ammonium transporter AmtB-like" evidence="9">
    <location>
        <begin position="29"/>
        <end position="438"/>
    </location>
</feature>
<keyword evidence="3 8" id="KW-0813">Transport</keyword>
<reference evidence="10" key="1">
    <citation type="journal article" date="2023" name="Genome Biol. Evol.">
        <title>First Whole Genome Sequence and Flow Cytometry Genome Size Data for the Lichen-Forming Fungus Ramalina farinacea (Ascomycota).</title>
        <authorList>
            <person name="Llewellyn T."/>
            <person name="Mian S."/>
            <person name="Hill R."/>
            <person name="Leitch I.J."/>
            <person name="Gaya E."/>
        </authorList>
    </citation>
    <scope>NUCLEOTIDE SEQUENCE</scope>
    <source>
        <strain evidence="10">LIQ254RAFAR</strain>
    </source>
</reference>
<evidence type="ECO:0000256" key="1">
    <source>
        <dbReference type="ARBA" id="ARBA00004141"/>
    </source>
</evidence>
<dbReference type="GO" id="GO:0005886">
    <property type="term" value="C:plasma membrane"/>
    <property type="evidence" value="ECO:0007669"/>
    <property type="project" value="UniProtKB-SubCell"/>
</dbReference>
<dbReference type="EMBL" id="JAPUFD010000012">
    <property type="protein sequence ID" value="MDI1490478.1"/>
    <property type="molecule type" value="Genomic_DNA"/>
</dbReference>
<dbReference type="InterPro" id="IPR018047">
    <property type="entry name" value="Ammonium_transpt_CS"/>
</dbReference>
<feature type="transmembrane region" description="Helical" evidence="8">
    <location>
        <begin position="63"/>
        <end position="82"/>
    </location>
</feature>
<evidence type="ECO:0000256" key="8">
    <source>
        <dbReference type="RuleBase" id="RU362002"/>
    </source>
</evidence>
<feature type="transmembrane region" description="Helical" evidence="8">
    <location>
        <begin position="258"/>
        <end position="279"/>
    </location>
</feature>